<sequence>MQSIPEVNFAECTVKTKEKRDQVNRRRLSRRIATSFLPKAYSVPFIRVRTQGDERFLLGSQLELEHPKDVALTEKRERTTNDIKQMLRRPNHYSLPLLLRSLRKNVLNEFTTAKLHSGDVKKARKNLAMHGSKLEKNFYFNGNHTEMKINVHPWPTKKLLLKRIKTTGFPLSPTHPPMSTATPPSSNYTLESLNTTSEDILASTSSPGKAGGNRTDAHHSRTPTTMTVTRMSTLLEYVSSTAPIIFVKLTRIGPTRTANGTSHGISKRTTAERASSPNITADQVAMDQTPTSITVDEKLSNTTEESAISKRNKSDRKHRNTSTMTVNHIEDVDFMTEVTKLPNGTVPSKSIKRKRSKNASTKKNSTKSDLA</sequence>
<accession>A0ABR1E114</accession>
<reference evidence="2 3" key="1">
    <citation type="submission" date="2023-08" db="EMBL/GenBank/DDBJ databases">
        <title>A Necator americanus chromosomal reference genome.</title>
        <authorList>
            <person name="Ilik V."/>
            <person name="Petrzelkova K.J."/>
            <person name="Pardy F."/>
            <person name="Fuh T."/>
            <person name="Niatou-Singa F.S."/>
            <person name="Gouil Q."/>
            <person name="Baker L."/>
            <person name="Ritchie M.E."/>
            <person name="Jex A.R."/>
            <person name="Gazzola D."/>
            <person name="Li H."/>
            <person name="Toshio Fujiwara R."/>
            <person name="Zhan B."/>
            <person name="Aroian R.V."/>
            <person name="Pafco B."/>
            <person name="Schwarz E.M."/>
        </authorList>
    </citation>
    <scope>NUCLEOTIDE SEQUENCE [LARGE SCALE GENOMIC DNA]</scope>
    <source>
        <strain evidence="2 3">Aroian</strain>
        <tissue evidence="2">Whole animal</tissue>
    </source>
</reference>
<feature type="compositionally biased region" description="Basic residues" evidence="1">
    <location>
        <begin position="310"/>
        <end position="320"/>
    </location>
</feature>
<organism evidence="2 3">
    <name type="scientific">Necator americanus</name>
    <name type="common">Human hookworm</name>
    <dbReference type="NCBI Taxonomy" id="51031"/>
    <lineage>
        <taxon>Eukaryota</taxon>
        <taxon>Metazoa</taxon>
        <taxon>Ecdysozoa</taxon>
        <taxon>Nematoda</taxon>
        <taxon>Chromadorea</taxon>
        <taxon>Rhabditida</taxon>
        <taxon>Rhabditina</taxon>
        <taxon>Rhabditomorpha</taxon>
        <taxon>Strongyloidea</taxon>
        <taxon>Ancylostomatidae</taxon>
        <taxon>Bunostominae</taxon>
        <taxon>Necator</taxon>
    </lineage>
</organism>
<evidence type="ECO:0000256" key="1">
    <source>
        <dbReference type="SAM" id="MobiDB-lite"/>
    </source>
</evidence>
<comment type="caution">
    <text evidence="2">The sequence shown here is derived from an EMBL/GenBank/DDBJ whole genome shotgun (WGS) entry which is preliminary data.</text>
</comment>
<feature type="compositionally biased region" description="Polar residues" evidence="1">
    <location>
        <begin position="256"/>
        <end position="276"/>
    </location>
</feature>
<dbReference type="EMBL" id="JAVFWL010000005">
    <property type="protein sequence ID" value="KAK6756382.1"/>
    <property type="molecule type" value="Genomic_DNA"/>
</dbReference>
<gene>
    <name evidence="2" type="primary">Necator_chrV.g19455</name>
    <name evidence="2" type="ORF">RB195_014663</name>
</gene>
<keyword evidence="3" id="KW-1185">Reference proteome</keyword>
<feature type="compositionally biased region" description="Polar residues" evidence="1">
    <location>
        <begin position="177"/>
        <end position="207"/>
    </location>
</feature>
<feature type="region of interest" description="Disordered" evidence="1">
    <location>
        <begin position="170"/>
        <end position="222"/>
    </location>
</feature>
<proteinExistence type="predicted"/>
<name>A0ABR1E114_NECAM</name>
<feature type="region of interest" description="Disordered" evidence="1">
    <location>
        <begin position="255"/>
        <end position="276"/>
    </location>
</feature>
<protein>
    <submittedName>
        <fullName evidence="2">Uncharacterized protein</fullName>
    </submittedName>
</protein>
<feature type="region of interest" description="Disordered" evidence="1">
    <location>
        <begin position="300"/>
        <end position="371"/>
    </location>
</feature>
<evidence type="ECO:0000313" key="3">
    <source>
        <dbReference type="Proteomes" id="UP001303046"/>
    </source>
</evidence>
<evidence type="ECO:0000313" key="2">
    <source>
        <dbReference type="EMBL" id="KAK6756382.1"/>
    </source>
</evidence>
<dbReference type="Proteomes" id="UP001303046">
    <property type="component" value="Unassembled WGS sequence"/>
</dbReference>